<proteinExistence type="predicted"/>
<sequence length="209" mass="22714">MQNLSKGGLLLLCGILLLTGCSGSEMSRILPQNLAKTELQSQSYHLSFYSNGPDGFLRAQNGQGLSSFLQKLTLDPPGYVKFQPVGNSLTERDIVTLLEQSGLHRRSAVDIMPGTLATTKGRVLDVVVTYYSYTLGNCGAHLDQRLLDHTAMTSPGFGCAVNRNRMMSLVNPGSTQNRNYLAPPLARSEVKAVTTYQRLAPVPFPPANQ</sequence>
<organism evidence="1 2">
    <name type="scientific">Sneathiella litorea</name>
    <dbReference type="NCBI Taxonomy" id="2606216"/>
    <lineage>
        <taxon>Bacteria</taxon>
        <taxon>Pseudomonadati</taxon>
        <taxon>Pseudomonadota</taxon>
        <taxon>Alphaproteobacteria</taxon>
        <taxon>Sneathiellales</taxon>
        <taxon>Sneathiellaceae</taxon>
        <taxon>Sneathiella</taxon>
    </lineage>
</organism>
<dbReference type="EMBL" id="WTUW01000009">
    <property type="protein sequence ID" value="MZR31812.1"/>
    <property type="molecule type" value="Genomic_DNA"/>
</dbReference>
<evidence type="ECO:0000313" key="2">
    <source>
        <dbReference type="Proteomes" id="UP000476030"/>
    </source>
</evidence>
<dbReference type="Pfam" id="PF09476">
    <property type="entry name" value="Pilus_CpaD"/>
    <property type="match status" value="1"/>
</dbReference>
<dbReference type="Proteomes" id="UP000476030">
    <property type="component" value="Unassembled WGS sequence"/>
</dbReference>
<accession>A0A6L8WBG6</accession>
<evidence type="ECO:0008006" key="3">
    <source>
        <dbReference type="Google" id="ProtNLM"/>
    </source>
</evidence>
<protein>
    <recommendedName>
        <fullName evidence="3">Pilus assembly protein CpaD</fullName>
    </recommendedName>
</protein>
<dbReference type="InterPro" id="IPR019027">
    <property type="entry name" value="Pilus_biogenesis_CpaD-related"/>
</dbReference>
<gene>
    <name evidence="1" type="ORF">GQE98_14340</name>
</gene>
<evidence type="ECO:0000313" key="1">
    <source>
        <dbReference type="EMBL" id="MZR31812.1"/>
    </source>
</evidence>
<comment type="caution">
    <text evidence="1">The sequence shown here is derived from an EMBL/GenBank/DDBJ whole genome shotgun (WGS) entry which is preliminary data.</text>
</comment>
<keyword evidence="2" id="KW-1185">Reference proteome</keyword>
<dbReference type="PROSITE" id="PS51257">
    <property type="entry name" value="PROKAR_LIPOPROTEIN"/>
    <property type="match status" value="1"/>
</dbReference>
<name>A0A6L8WBG6_9PROT</name>
<dbReference type="AlphaFoldDB" id="A0A6L8WBG6"/>
<dbReference type="RefSeq" id="WP_161316405.1">
    <property type="nucleotide sequence ID" value="NZ_WTUW01000009.1"/>
</dbReference>
<reference evidence="1 2" key="1">
    <citation type="submission" date="2019-12" db="EMBL/GenBank/DDBJ databases">
        <title>Snethiella sp. nov. sp. isolated from sea sand.</title>
        <authorList>
            <person name="Kim J."/>
            <person name="Jeong S.E."/>
            <person name="Jung H.S."/>
            <person name="Jeon C.O."/>
        </authorList>
    </citation>
    <scope>NUCLEOTIDE SEQUENCE [LARGE SCALE GENOMIC DNA]</scope>
    <source>
        <strain evidence="1 2">DP05</strain>
    </source>
</reference>